<dbReference type="SMART" id="SM00382">
    <property type="entry name" value="AAA"/>
    <property type="match status" value="1"/>
</dbReference>
<evidence type="ECO:0000259" key="4">
    <source>
        <dbReference type="PROSITE" id="PS50893"/>
    </source>
</evidence>
<dbReference type="RefSeq" id="WP_046315991.1">
    <property type="nucleotide sequence ID" value="NZ_JBHSZT010000001.1"/>
</dbReference>
<dbReference type="PATRIC" id="fig|1218492.5.peg.674"/>
<dbReference type="InterPro" id="IPR051782">
    <property type="entry name" value="ABC_Transporter_VariousFunc"/>
</dbReference>
<dbReference type="SUPFAM" id="SSF52540">
    <property type="entry name" value="P-loop containing nucleoside triphosphate hydrolases"/>
    <property type="match status" value="1"/>
</dbReference>
<evidence type="ECO:0000313" key="6">
    <source>
        <dbReference type="Proteomes" id="UP000033558"/>
    </source>
</evidence>
<protein>
    <submittedName>
        <fullName evidence="5">ABC transporter, ATP-binding protein</fullName>
    </submittedName>
</protein>
<dbReference type="GO" id="GO:0016887">
    <property type="term" value="F:ATP hydrolysis activity"/>
    <property type="evidence" value="ECO:0007669"/>
    <property type="project" value="InterPro"/>
</dbReference>
<keyword evidence="2" id="KW-0547">Nucleotide-binding</keyword>
<evidence type="ECO:0000256" key="3">
    <source>
        <dbReference type="ARBA" id="ARBA00022840"/>
    </source>
</evidence>
<sequence length="245" mass="27256">MILKIEHLSGGYGPISVLKDESFTVAAGEVVGLIGLNGAGKSTTIKHIIGLLQPTSGSITLNNLRLSDDSTAYHQQIAYVPETPILYPELNLQEHIELTIMAYNLPQEATWQQAQKLLRIFRLDNKLKWFPVNFSKGMKQKVMIVCAFITQAKLYIIDEPFTGLDPLAVRDLLKLVNEKKSAGAAVLMSTHILANAQQSADRFVVLNHGQVRATGTLAELKKQFQMDDANLDDLYVQMSEEEFVE</sequence>
<dbReference type="HOGENOM" id="CLU_000604_1_2_9"/>
<evidence type="ECO:0000313" key="5">
    <source>
        <dbReference type="EMBL" id="KJY62344.1"/>
    </source>
</evidence>
<dbReference type="PANTHER" id="PTHR42939:SF5">
    <property type="entry name" value="ABC-TYPE TRANSPORTER ATP-BINDING PROTEIN ECSA"/>
    <property type="match status" value="1"/>
</dbReference>
<dbReference type="PROSITE" id="PS50893">
    <property type="entry name" value="ABC_TRANSPORTER_2"/>
    <property type="match status" value="1"/>
</dbReference>
<gene>
    <name evidence="5" type="primary">ecsA</name>
    <name evidence="5" type="ORF">JG30_05480</name>
</gene>
<keyword evidence="1" id="KW-0813">Transport</keyword>
<dbReference type="Proteomes" id="UP000033558">
    <property type="component" value="Unassembled WGS sequence"/>
</dbReference>
<accession>A0A0F4LVL3</accession>
<dbReference type="InterPro" id="IPR003439">
    <property type="entry name" value="ABC_transporter-like_ATP-bd"/>
</dbReference>
<dbReference type="CDD" id="cd03230">
    <property type="entry name" value="ABC_DR_subfamily_A"/>
    <property type="match status" value="1"/>
</dbReference>
<dbReference type="InterPro" id="IPR027417">
    <property type="entry name" value="P-loop_NTPase"/>
</dbReference>
<dbReference type="PROSITE" id="PS00211">
    <property type="entry name" value="ABC_TRANSPORTER_1"/>
    <property type="match status" value="1"/>
</dbReference>
<dbReference type="STRING" id="1218492.JG30_05480"/>
<evidence type="ECO:0000256" key="1">
    <source>
        <dbReference type="ARBA" id="ARBA00022448"/>
    </source>
</evidence>
<keyword evidence="6" id="KW-1185">Reference proteome</keyword>
<dbReference type="OrthoDB" id="9804819at2"/>
<dbReference type="InterPro" id="IPR017871">
    <property type="entry name" value="ABC_transporter-like_CS"/>
</dbReference>
<dbReference type="EMBL" id="JXJQ01000006">
    <property type="protein sequence ID" value="KJY62344.1"/>
    <property type="molecule type" value="Genomic_DNA"/>
</dbReference>
<evidence type="ECO:0000256" key="2">
    <source>
        <dbReference type="ARBA" id="ARBA00022741"/>
    </source>
</evidence>
<comment type="caution">
    <text evidence="5">The sequence shown here is derived from an EMBL/GenBank/DDBJ whole genome shotgun (WGS) entry which is preliminary data.</text>
</comment>
<name>A0A0F4LVL3_9LACO</name>
<dbReference type="Pfam" id="PF00005">
    <property type="entry name" value="ABC_tran"/>
    <property type="match status" value="1"/>
</dbReference>
<dbReference type="Gene3D" id="3.40.50.300">
    <property type="entry name" value="P-loop containing nucleotide triphosphate hydrolases"/>
    <property type="match status" value="1"/>
</dbReference>
<dbReference type="GO" id="GO:0005524">
    <property type="term" value="F:ATP binding"/>
    <property type="evidence" value="ECO:0007669"/>
    <property type="project" value="UniProtKB-KW"/>
</dbReference>
<keyword evidence="3 5" id="KW-0067">ATP-binding</keyword>
<organism evidence="5 6">
    <name type="scientific">Bombilactobacillus mellifer</name>
    <dbReference type="NCBI Taxonomy" id="1218492"/>
    <lineage>
        <taxon>Bacteria</taxon>
        <taxon>Bacillati</taxon>
        <taxon>Bacillota</taxon>
        <taxon>Bacilli</taxon>
        <taxon>Lactobacillales</taxon>
        <taxon>Lactobacillaceae</taxon>
        <taxon>Bombilactobacillus</taxon>
    </lineage>
</organism>
<reference evidence="5 6" key="1">
    <citation type="submission" date="2015-01" db="EMBL/GenBank/DDBJ databases">
        <title>Comparative genomics of the lactic acid bacteria isolated from the honey bee gut.</title>
        <authorList>
            <person name="Ellegaard K.M."/>
            <person name="Tamarit D."/>
            <person name="Javelind E."/>
            <person name="Olofsson T."/>
            <person name="Andersson S.G."/>
            <person name="Vasquez A."/>
        </authorList>
    </citation>
    <scope>NUCLEOTIDE SEQUENCE [LARGE SCALE GENOMIC DNA]</scope>
    <source>
        <strain evidence="5 6">Bin4</strain>
    </source>
</reference>
<dbReference type="PANTHER" id="PTHR42939">
    <property type="entry name" value="ABC TRANSPORTER ATP-BINDING PROTEIN ALBC-RELATED"/>
    <property type="match status" value="1"/>
</dbReference>
<feature type="domain" description="ABC transporter" evidence="4">
    <location>
        <begin position="3"/>
        <end position="233"/>
    </location>
</feature>
<dbReference type="AlphaFoldDB" id="A0A0F4LVL3"/>
<dbReference type="InterPro" id="IPR003593">
    <property type="entry name" value="AAA+_ATPase"/>
</dbReference>
<proteinExistence type="predicted"/>